<keyword evidence="3" id="KW-1185">Reference proteome</keyword>
<dbReference type="RefSeq" id="WP_382225447.1">
    <property type="nucleotide sequence ID" value="NZ_JBHTCA010000014.1"/>
</dbReference>
<sequence>MRKHIKKAADRERKMNVRIVTWAVLASATVLAGCAATQATQQGAQVELVTQKPAGCRLLGEAVGSQGNVFSGDFTTNENLMIGARNDLRNKAASMGGNVVQVQNTLNAAHPYSSGAVKSTVVGNVFACPAK</sequence>
<evidence type="ECO:0000256" key="1">
    <source>
        <dbReference type="SAM" id="SignalP"/>
    </source>
</evidence>
<feature type="signal peptide" evidence="1">
    <location>
        <begin position="1"/>
        <end position="32"/>
    </location>
</feature>
<dbReference type="EMBL" id="JBHTCA010000014">
    <property type="protein sequence ID" value="MFC7410414.1"/>
    <property type="molecule type" value="Genomic_DNA"/>
</dbReference>
<evidence type="ECO:0000313" key="3">
    <source>
        <dbReference type="Proteomes" id="UP001596501"/>
    </source>
</evidence>
<keyword evidence="1" id="KW-0732">Signal</keyword>
<name>A0ABW2QMS4_9BURK</name>
<dbReference type="PROSITE" id="PS51257">
    <property type="entry name" value="PROKAR_LIPOPROTEIN"/>
    <property type="match status" value="1"/>
</dbReference>
<protein>
    <submittedName>
        <fullName evidence="2">DUF4156 domain-containing protein</fullName>
    </submittedName>
</protein>
<comment type="caution">
    <text evidence="2">The sequence shown here is derived from an EMBL/GenBank/DDBJ whole genome shotgun (WGS) entry which is preliminary data.</text>
</comment>
<reference evidence="3" key="1">
    <citation type="journal article" date="2019" name="Int. J. Syst. Evol. Microbiol.">
        <title>The Global Catalogue of Microorganisms (GCM) 10K type strain sequencing project: providing services to taxonomists for standard genome sequencing and annotation.</title>
        <authorList>
            <consortium name="The Broad Institute Genomics Platform"/>
            <consortium name="The Broad Institute Genome Sequencing Center for Infectious Disease"/>
            <person name="Wu L."/>
            <person name="Ma J."/>
        </authorList>
    </citation>
    <scope>NUCLEOTIDE SEQUENCE [LARGE SCALE GENOMIC DNA]</scope>
    <source>
        <strain evidence="3">CGMCC 1.12371</strain>
    </source>
</reference>
<organism evidence="2 3">
    <name type="scientific">Hydrogenophaga atypica</name>
    <dbReference type="NCBI Taxonomy" id="249409"/>
    <lineage>
        <taxon>Bacteria</taxon>
        <taxon>Pseudomonadati</taxon>
        <taxon>Pseudomonadota</taxon>
        <taxon>Betaproteobacteria</taxon>
        <taxon>Burkholderiales</taxon>
        <taxon>Comamonadaceae</taxon>
        <taxon>Hydrogenophaga</taxon>
    </lineage>
</organism>
<dbReference type="Pfam" id="PF13698">
    <property type="entry name" value="DUF4156"/>
    <property type="match status" value="1"/>
</dbReference>
<dbReference type="InterPro" id="IPR025294">
    <property type="entry name" value="DUF4156"/>
</dbReference>
<evidence type="ECO:0000313" key="2">
    <source>
        <dbReference type="EMBL" id="MFC7410414.1"/>
    </source>
</evidence>
<gene>
    <name evidence="2" type="ORF">ACFQPB_16230</name>
</gene>
<proteinExistence type="predicted"/>
<dbReference type="Proteomes" id="UP001596501">
    <property type="component" value="Unassembled WGS sequence"/>
</dbReference>
<feature type="chain" id="PRO_5046990432" evidence="1">
    <location>
        <begin position="33"/>
        <end position="131"/>
    </location>
</feature>
<accession>A0ABW2QMS4</accession>